<dbReference type="RefSeq" id="WP_124026888.1">
    <property type="nucleotide sequence ID" value="NZ_JBHRSN010000015.1"/>
</dbReference>
<dbReference type="Proteomes" id="UP000275281">
    <property type="component" value="Unassembled WGS sequence"/>
</dbReference>
<feature type="chain" id="PRO_5018246893" description="PEP-CTERM sorting domain-containing protein" evidence="1">
    <location>
        <begin position="24"/>
        <end position="255"/>
    </location>
</feature>
<gene>
    <name evidence="2" type="ORF">DRW07_05415</name>
</gene>
<evidence type="ECO:0000256" key="1">
    <source>
        <dbReference type="SAM" id="SignalP"/>
    </source>
</evidence>
<comment type="caution">
    <text evidence="2">The sequence shown here is derived from an EMBL/GenBank/DDBJ whole genome shotgun (WGS) entry which is preliminary data.</text>
</comment>
<organism evidence="2 3">
    <name type="scientific">Alteromonas sediminis</name>
    <dbReference type="NCBI Taxonomy" id="2259342"/>
    <lineage>
        <taxon>Bacteria</taxon>
        <taxon>Pseudomonadati</taxon>
        <taxon>Pseudomonadota</taxon>
        <taxon>Gammaproteobacteria</taxon>
        <taxon>Alteromonadales</taxon>
        <taxon>Alteromonadaceae</taxon>
        <taxon>Alteromonas/Salinimonas group</taxon>
        <taxon>Alteromonas</taxon>
    </lineage>
</organism>
<dbReference type="EMBL" id="RPOK01000002">
    <property type="protein sequence ID" value="RPJ66983.1"/>
    <property type="molecule type" value="Genomic_DNA"/>
</dbReference>
<evidence type="ECO:0000313" key="3">
    <source>
        <dbReference type="Proteomes" id="UP000275281"/>
    </source>
</evidence>
<feature type="signal peptide" evidence="1">
    <location>
        <begin position="1"/>
        <end position="23"/>
    </location>
</feature>
<evidence type="ECO:0000313" key="2">
    <source>
        <dbReference type="EMBL" id="RPJ66983.1"/>
    </source>
</evidence>
<reference evidence="2 3" key="1">
    <citation type="submission" date="2018-11" db="EMBL/GenBank/DDBJ databases">
        <authorList>
            <person name="Ye M.-Q."/>
            <person name="Du Z.-J."/>
        </authorList>
    </citation>
    <scope>NUCLEOTIDE SEQUENCE [LARGE SCALE GENOMIC DNA]</scope>
    <source>
        <strain evidence="2 3">U0105</strain>
    </source>
</reference>
<proteinExistence type="predicted"/>
<sequence length="255" mass="26948">MMINKKVLGLFLVILFWMTSASAAVITVTPDDMNGWVPFAEGGPGGSVHFVSGPGTPPLGTGSAQFTLDTNTSGMVLGFGLSDVRLDALTALNYSTYNTVGNNTISAALQFNIDYDLTDNALNWQGRLVYEPYYDNQVQDGMWQTWDALAGRWWMTGNPIANDTASAQICGIGAPCSIADILNAFPNAGLHSSFGAVLFKAGSGWAAGSQVAVDAFTLGIDGQNTTFDFEASEVSAPAAVGLLLLGMGLMRVRRK</sequence>
<protein>
    <recommendedName>
        <fullName evidence="4">PEP-CTERM sorting domain-containing protein</fullName>
    </recommendedName>
</protein>
<dbReference type="AlphaFoldDB" id="A0A3N5Y219"/>
<keyword evidence="3" id="KW-1185">Reference proteome</keyword>
<dbReference type="OrthoDB" id="5184507at2"/>
<accession>A0A3N5Y219</accession>
<keyword evidence="1" id="KW-0732">Signal</keyword>
<evidence type="ECO:0008006" key="4">
    <source>
        <dbReference type="Google" id="ProtNLM"/>
    </source>
</evidence>
<name>A0A3N5Y219_9ALTE</name>